<proteinExistence type="predicted"/>
<evidence type="ECO:0000313" key="2">
    <source>
        <dbReference type="EMBL" id="GAA3704042.1"/>
    </source>
</evidence>
<evidence type="ECO:0000313" key="3">
    <source>
        <dbReference type="Proteomes" id="UP001501479"/>
    </source>
</evidence>
<protein>
    <recommendedName>
        <fullName evidence="4">Chemotaxis protein</fullName>
    </recommendedName>
</protein>
<gene>
    <name evidence="2" type="ORF">GCM10022421_08550</name>
</gene>
<dbReference type="RefSeq" id="WP_344962737.1">
    <property type="nucleotide sequence ID" value="NZ_BAABDS010000010.1"/>
</dbReference>
<feature type="coiled-coil region" evidence="1">
    <location>
        <begin position="127"/>
        <end position="158"/>
    </location>
</feature>
<keyword evidence="3" id="KW-1185">Reference proteome</keyword>
<evidence type="ECO:0008006" key="4">
    <source>
        <dbReference type="Google" id="ProtNLM"/>
    </source>
</evidence>
<accession>A0ABP7DGK5</accession>
<keyword evidence="1" id="KW-0175">Coiled coil</keyword>
<evidence type="ECO:0000256" key="1">
    <source>
        <dbReference type="SAM" id="Coils"/>
    </source>
</evidence>
<sequence>MTTPDKQKTDWPDEKHINIVGQNGDTLESEGKVLMSSLMLLADIRQAIGDPHGKLTQDELVSEIKRLKLERDELHRDYHQVGTAYEKVNKERDEYRGHLAQICEMLGEIQSCGAPDIGAAWEGVNAMREYSDKLKLQMEVVKRQRNELSAQNESLKAALIDFAEIVDMLDDHTHPNIECDAIACSMREAANANPAACLAEIKAQAIESVIPTLQRREGGTLLIGANDLQSIANRIRQEAQCNN</sequence>
<organism evidence="2 3">
    <name type="scientific">Oceanisphaera sediminis</name>
    <dbReference type="NCBI Taxonomy" id="981381"/>
    <lineage>
        <taxon>Bacteria</taxon>
        <taxon>Pseudomonadati</taxon>
        <taxon>Pseudomonadota</taxon>
        <taxon>Gammaproteobacteria</taxon>
        <taxon>Aeromonadales</taxon>
        <taxon>Aeromonadaceae</taxon>
        <taxon>Oceanisphaera</taxon>
    </lineage>
</organism>
<dbReference type="Proteomes" id="UP001501479">
    <property type="component" value="Unassembled WGS sequence"/>
</dbReference>
<comment type="caution">
    <text evidence="2">The sequence shown here is derived from an EMBL/GenBank/DDBJ whole genome shotgun (WGS) entry which is preliminary data.</text>
</comment>
<name>A0ABP7DGK5_9GAMM</name>
<reference evidence="3" key="1">
    <citation type="journal article" date="2019" name="Int. J. Syst. Evol. Microbiol.">
        <title>The Global Catalogue of Microorganisms (GCM) 10K type strain sequencing project: providing services to taxonomists for standard genome sequencing and annotation.</title>
        <authorList>
            <consortium name="The Broad Institute Genomics Platform"/>
            <consortium name="The Broad Institute Genome Sequencing Center for Infectious Disease"/>
            <person name="Wu L."/>
            <person name="Ma J."/>
        </authorList>
    </citation>
    <scope>NUCLEOTIDE SEQUENCE [LARGE SCALE GENOMIC DNA]</scope>
    <source>
        <strain evidence="3">JCM 17329</strain>
    </source>
</reference>
<dbReference type="EMBL" id="BAABDS010000010">
    <property type="protein sequence ID" value="GAA3704042.1"/>
    <property type="molecule type" value="Genomic_DNA"/>
</dbReference>